<dbReference type="Pfam" id="PF01694">
    <property type="entry name" value="Rhomboid"/>
    <property type="match status" value="1"/>
</dbReference>
<keyword evidence="9" id="KW-0645">Protease</keyword>
<evidence type="ECO:0000256" key="7">
    <source>
        <dbReference type="SAM" id="Phobius"/>
    </source>
</evidence>
<feature type="transmembrane region" description="Helical" evidence="7">
    <location>
        <begin position="53"/>
        <end position="78"/>
    </location>
</feature>
<evidence type="ECO:0000256" key="1">
    <source>
        <dbReference type="ARBA" id="ARBA00004141"/>
    </source>
</evidence>
<keyword evidence="6 7" id="KW-0472">Membrane</keyword>
<dbReference type="InterPro" id="IPR022764">
    <property type="entry name" value="Peptidase_S54_rhomboid_dom"/>
</dbReference>
<evidence type="ECO:0000313" key="10">
    <source>
        <dbReference type="Proteomes" id="UP000182635"/>
    </source>
</evidence>
<evidence type="ECO:0000259" key="8">
    <source>
        <dbReference type="Pfam" id="PF01694"/>
    </source>
</evidence>
<dbReference type="InterPro" id="IPR050925">
    <property type="entry name" value="Rhomboid_protease_S54"/>
</dbReference>
<organism evidence="9 10">
    <name type="scientific">Ligilactobacillus ruminis DSM 20403 = NBRC 102161</name>
    <dbReference type="NCBI Taxonomy" id="1423798"/>
    <lineage>
        <taxon>Bacteria</taxon>
        <taxon>Bacillati</taxon>
        <taxon>Bacillota</taxon>
        <taxon>Bacilli</taxon>
        <taxon>Lactobacillales</taxon>
        <taxon>Lactobacillaceae</taxon>
        <taxon>Ligilactobacillus</taxon>
    </lineage>
</organism>
<dbReference type="GO" id="GO:0006508">
    <property type="term" value="P:proteolysis"/>
    <property type="evidence" value="ECO:0007669"/>
    <property type="project" value="UniProtKB-KW"/>
</dbReference>
<name>A0A1I2T0S0_9LACO</name>
<evidence type="ECO:0000256" key="4">
    <source>
        <dbReference type="ARBA" id="ARBA00022801"/>
    </source>
</evidence>
<comment type="similarity">
    <text evidence="2">Belongs to the peptidase S54 family.</text>
</comment>
<feature type="transmembrane region" description="Helical" evidence="7">
    <location>
        <begin position="114"/>
        <end position="132"/>
    </location>
</feature>
<feature type="transmembrane region" description="Helical" evidence="7">
    <location>
        <begin position="199"/>
        <end position="217"/>
    </location>
</feature>
<evidence type="ECO:0000256" key="2">
    <source>
        <dbReference type="ARBA" id="ARBA00009045"/>
    </source>
</evidence>
<dbReference type="PANTHER" id="PTHR43731:SF14">
    <property type="entry name" value="PRESENILIN-ASSOCIATED RHOMBOID-LIKE PROTEIN, MITOCHONDRIAL"/>
    <property type="match status" value="1"/>
</dbReference>
<dbReference type="RefSeq" id="WP_046922672.1">
    <property type="nucleotide sequence ID" value="NZ_AYYL01000049.1"/>
</dbReference>
<dbReference type="GO" id="GO:0004252">
    <property type="term" value="F:serine-type endopeptidase activity"/>
    <property type="evidence" value="ECO:0007669"/>
    <property type="project" value="InterPro"/>
</dbReference>
<dbReference type="OrthoDB" id="9813074at2"/>
<accession>A0A1I2T0S0</accession>
<gene>
    <name evidence="9" type="ORF">SAMN02910432_01936</name>
</gene>
<feature type="transmembrane region" description="Helical" evidence="7">
    <location>
        <begin position="12"/>
        <end position="33"/>
    </location>
</feature>
<sequence length="219" mass="23870">MNYKFKNFPVTCVLIGINVAIYLLMTFAGGSQNPGVLVRFGANFAPYVSNGEYWRLLTAMFLHIGLEHLALNMLTLYFIGASLEPILGSVRFAVLYLVSGICGDAASYSLTNGLSAGASTALFGLFGAYLMLGESFRNNAYIKIMARQFLLLVVLNIFFDFFSSGIDIWGHIGGLLSGFLFGYVIGAPKLGEIPVGKRVICAIAILMFLFVIFKSGFVY</sequence>
<keyword evidence="5 7" id="KW-1133">Transmembrane helix</keyword>
<evidence type="ECO:0000313" key="9">
    <source>
        <dbReference type="EMBL" id="SFG58418.1"/>
    </source>
</evidence>
<dbReference type="AlphaFoldDB" id="A0A1I2T0S0"/>
<dbReference type="EMBL" id="FOPI01000044">
    <property type="protein sequence ID" value="SFG58418.1"/>
    <property type="molecule type" value="Genomic_DNA"/>
</dbReference>
<feature type="domain" description="Peptidase S54 rhomboid" evidence="8">
    <location>
        <begin position="51"/>
        <end position="186"/>
    </location>
</feature>
<evidence type="ECO:0000256" key="5">
    <source>
        <dbReference type="ARBA" id="ARBA00022989"/>
    </source>
</evidence>
<keyword evidence="4" id="KW-0378">Hydrolase</keyword>
<dbReference type="InterPro" id="IPR035952">
    <property type="entry name" value="Rhomboid-like_sf"/>
</dbReference>
<evidence type="ECO:0000256" key="3">
    <source>
        <dbReference type="ARBA" id="ARBA00022692"/>
    </source>
</evidence>
<dbReference type="GO" id="GO:0016020">
    <property type="term" value="C:membrane"/>
    <property type="evidence" value="ECO:0007669"/>
    <property type="project" value="UniProtKB-SubCell"/>
</dbReference>
<dbReference type="PANTHER" id="PTHR43731">
    <property type="entry name" value="RHOMBOID PROTEASE"/>
    <property type="match status" value="1"/>
</dbReference>
<keyword evidence="3 7" id="KW-0812">Transmembrane</keyword>
<dbReference type="Proteomes" id="UP000182635">
    <property type="component" value="Unassembled WGS sequence"/>
</dbReference>
<reference evidence="10" key="1">
    <citation type="submission" date="2016-10" db="EMBL/GenBank/DDBJ databases">
        <authorList>
            <person name="Varghese N."/>
            <person name="Submissions S."/>
        </authorList>
    </citation>
    <scope>NUCLEOTIDE SEQUENCE [LARGE SCALE GENOMIC DNA]</scope>
    <source>
        <strain evidence="10">DSM 20403</strain>
    </source>
</reference>
<dbReference type="SUPFAM" id="SSF144091">
    <property type="entry name" value="Rhomboid-like"/>
    <property type="match status" value="1"/>
</dbReference>
<dbReference type="Gene3D" id="1.20.1540.10">
    <property type="entry name" value="Rhomboid-like"/>
    <property type="match status" value="1"/>
</dbReference>
<evidence type="ECO:0000256" key="6">
    <source>
        <dbReference type="ARBA" id="ARBA00023136"/>
    </source>
</evidence>
<proteinExistence type="inferred from homology"/>
<feature type="transmembrane region" description="Helical" evidence="7">
    <location>
        <begin position="168"/>
        <end position="187"/>
    </location>
</feature>
<comment type="subcellular location">
    <subcellularLocation>
        <location evidence="1">Membrane</location>
        <topology evidence="1">Multi-pass membrane protein</topology>
    </subcellularLocation>
</comment>
<feature type="transmembrane region" description="Helical" evidence="7">
    <location>
        <begin position="144"/>
        <end position="162"/>
    </location>
</feature>
<protein>
    <submittedName>
        <fullName evidence="9">Rhomboid protease GluP</fullName>
    </submittedName>
</protein>